<evidence type="ECO:0000313" key="1">
    <source>
        <dbReference type="EMBL" id="SVD54461.1"/>
    </source>
</evidence>
<name>A0A382W8M8_9ZZZZ</name>
<dbReference type="EMBL" id="UINC01157461">
    <property type="protein sequence ID" value="SVD54461.1"/>
    <property type="molecule type" value="Genomic_DNA"/>
</dbReference>
<sequence>MKNIKALSGLGIKESNDCDINKIQIEKSLKLILSREFRNKIKNLKNPLLAASPSEEMYNEIINFDFPEELTKNFYDIDLG</sequence>
<accession>A0A382W8M8</accession>
<organism evidence="1">
    <name type="scientific">marine metagenome</name>
    <dbReference type="NCBI Taxonomy" id="408172"/>
    <lineage>
        <taxon>unclassified sequences</taxon>
        <taxon>metagenomes</taxon>
        <taxon>ecological metagenomes</taxon>
    </lineage>
</organism>
<protein>
    <submittedName>
        <fullName evidence="1">Uncharacterized protein</fullName>
    </submittedName>
</protein>
<dbReference type="AlphaFoldDB" id="A0A382W8M8"/>
<reference evidence="1" key="1">
    <citation type="submission" date="2018-05" db="EMBL/GenBank/DDBJ databases">
        <authorList>
            <person name="Lanie J.A."/>
            <person name="Ng W.-L."/>
            <person name="Kazmierczak K.M."/>
            <person name="Andrzejewski T.M."/>
            <person name="Davidsen T.M."/>
            <person name="Wayne K.J."/>
            <person name="Tettelin H."/>
            <person name="Glass J.I."/>
            <person name="Rusch D."/>
            <person name="Podicherti R."/>
            <person name="Tsui H.-C.T."/>
            <person name="Winkler M.E."/>
        </authorList>
    </citation>
    <scope>NUCLEOTIDE SEQUENCE</scope>
</reference>
<proteinExistence type="predicted"/>
<gene>
    <name evidence="1" type="ORF">METZ01_LOCUS407315</name>
</gene>